<feature type="transmembrane region" description="Helical" evidence="6">
    <location>
        <begin position="38"/>
        <end position="57"/>
    </location>
</feature>
<dbReference type="AlphaFoldDB" id="A0A8J7WJU8"/>
<feature type="transmembrane region" description="Helical" evidence="6">
    <location>
        <begin position="195"/>
        <end position="218"/>
    </location>
</feature>
<protein>
    <submittedName>
        <fullName evidence="7">TerC/Alx family metal homeostasis membrane protein</fullName>
    </submittedName>
</protein>
<feature type="transmembrane region" description="Helical" evidence="6">
    <location>
        <begin position="103"/>
        <end position="125"/>
    </location>
</feature>
<dbReference type="Pfam" id="PF03741">
    <property type="entry name" value="TerC"/>
    <property type="match status" value="1"/>
</dbReference>
<dbReference type="EMBL" id="JAGSXH010000014">
    <property type="protein sequence ID" value="MBS2962658.1"/>
    <property type="molecule type" value="Genomic_DNA"/>
</dbReference>
<evidence type="ECO:0000256" key="1">
    <source>
        <dbReference type="ARBA" id="ARBA00004141"/>
    </source>
</evidence>
<keyword evidence="8" id="KW-1185">Reference proteome</keyword>
<evidence type="ECO:0000313" key="7">
    <source>
        <dbReference type="EMBL" id="MBS2962658.1"/>
    </source>
</evidence>
<feature type="transmembrane region" description="Helical" evidence="6">
    <location>
        <begin position="131"/>
        <end position="149"/>
    </location>
</feature>
<organism evidence="7 8">
    <name type="scientific">Actinocrinis puniceicyclus</name>
    <dbReference type="NCBI Taxonomy" id="977794"/>
    <lineage>
        <taxon>Bacteria</taxon>
        <taxon>Bacillati</taxon>
        <taxon>Actinomycetota</taxon>
        <taxon>Actinomycetes</taxon>
        <taxon>Catenulisporales</taxon>
        <taxon>Actinospicaceae</taxon>
        <taxon>Actinocrinis</taxon>
    </lineage>
</organism>
<evidence type="ECO:0000256" key="3">
    <source>
        <dbReference type="ARBA" id="ARBA00022692"/>
    </source>
</evidence>
<feature type="transmembrane region" description="Helical" evidence="6">
    <location>
        <begin position="292"/>
        <end position="312"/>
    </location>
</feature>
<evidence type="ECO:0000256" key="6">
    <source>
        <dbReference type="SAM" id="Phobius"/>
    </source>
</evidence>
<feature type="transmembrane region" description="Helical" evidence="6">
    <location>
        <begin position="224"/>
        <end position="245"/>
    </location>
</feature>
<dbReference type="Proteomes" id="UP000677913">
    <property type="component" value="Unassembled WGS sequence"/>
</dbReference>
<feature type="transmembrane region" description="Helical" evidence="6">
    <location>
        <begin position="252"/>
        <end position="272"/>
    </location>
</feature>
<keyword evidence="3 6" id="KW-0812">Transmembrane</keyword>
<keyword evidence="4 6" id="KW-1133">Transmembrane helix</keyword>
<dbReference type="InterPro" id="IPR005496">
    <property type="entry name" value="Integral_membrane_TerC"/>
</dbReference>
<dbReference type="GO" id="GO:0016020">
    <property type="term" value="C:membrane"/>
    <property type="evidence" value="ECO:0007669"/>
    <property type="project" value="UniProtKB-SubCell"/>
</dbReference>
<evidence type="ECO:0000256" key="5">
    <source>
        <dbReference type="ARBA" id="ARBA00023136"/>
    </source>
</evidence>
<gene>
    <name evidence="7" type="ORF">KGA66_06350</name>
</gene>
<feature type="transmembrane region" description="Helical" evidence="6">
    <location>
        <begin position="6"/>
        <end position="26"/>
    </location>
</feature>
<evidence type="ECO:0000256" key="4">
    <source>
        <dbReference type="ARBA" id="ARBA00022989"/>
    </source>
</evidence>
<dbReference type="NCBIfam" id="TIGR03718">
    <property type="entry name" value="R_switched_Alx"/>
    <property type="match status" value="1"/>
</dbReference>
<evidence type="ECO:0000313" key="8">
    <source>
        <dbReference type="Proteomes" id="UP000677913"/>
    </source>
</evidence>
<reference evidence="7" key="1">
    <citation type="submission" date="2021-04" db="EMBL/GenBank/DDBJ databases">
        <title>Genome based classification of Actinospica acidithermotolerans sp. nov., an actinobacterium isolated from an Indonesian hot spring.</title>
        <authorList>
            <person name="Kusuma A.B."/>
            <person name="Putra K.E."/>
            <person name="Nafisah S."/>
            <person name="Loh J."/>
            <person name="Nouioui I."/>
            <person name="Goodfellow M."/>
        </authorList>
    </citation>
    <scope>NUCLEOTIDE SEQUENCE</scope>
    <source>
        <strain evidence="7">DSM 45618</strain>
    </source>
</reference>
<dbReference type="InterPro" id="IPR022369">
    <property type="entry name" value="Integral_membrane_TerC_rswitch"/>
</dbReference>
<accession>A0A8J7WJU8</accession>
<evidence type="ECO:0000256" key="2">
    <source>
        <dbReference type="ARBA" id="ARBA00007511"/>
    </source>
</evidence>
<sequence length="330" mass="34850">MSVPVLVWAATVLGLLAVLALDLFVVGRAPHAVSLREAGTWVAAMAALAVAFGLGLSHLAGTAYGGQFFAGWITEYSLSVDNLFVFVIILSRFRVPRDYQHRVLLVGVLVALGLRGVFIGLGSAIVSTFDWVFYLFGAFLVYTAVKLAAGHGAGPAPAREIGLVRFVRRIHPTVDDYHGTALTARVGAVRALTPMALVILAVGAADLLFALDSIPAVFGLTQQPYIVFTANAFALLGLRQLYFLIGGLLDRLVYLSVGLSVVLGFIGLKMIVEALHGSGVENLGPVALPTVSIPFSLGVIVLTLAVTTVLSLTIGQRRAREQACVAGTER</sequence>
<dbReference type="PANTHER" id="PTHR30238:SF0">
    <property type="entry name" value="THYLAKOID MEMBRANE PROTEIN TERC, CHLOROPLASTIC"/>
    <property type="match status" value="1"/>
</dbReference>
<comment type="similarity">
    <text evidence="2">Belongs to the TerC family.</text>
</comment>
<dbReference type="PANTHER" id="PTHR30238">
    <property type="entry name" value="MEMBRANE BOUND PREDICTED REDOX MODULATOR"/>
    <property type="match status" value="1"/>
</dbReference>
<dbReference type="RefSeq" id="WP_211465562.1">
    <property type="nucleotide sequence ID" value="NZ_JAGSXH010000014.1"/>
</dbReference>
<comment type="subcellular location">
    <subcellularLocation>
        <location evidence="1">Membrane</location>
        <topology evidence="1">Multi-pass membrane protein</topology>
    </subcellularLocation>
</comment>
<feature type="transmembrane region" description="Helical" evidence="6">
    <location>
        <begin position="69"/>
        <end position="91"/>
    </location>
</feature>
<proteinExistence type="inferred from homology"/>
<comment type="caution">
    <text evidence="7">The sequence shown here is derived from an EMBL/GenBank/DDBJ whole genome shotgun (WGS) entry which is preliminary data.</text>
</comment>
<keyword evidence="5 6" id="KW-0472">Membrane</keyword>
<name>A0A8J7WJU8_9ACTN</name>